<keyword evidence="3" id="KW-1185">Reference proteome</keyword>
<proteinExistence type="predicted"/>
<feature type="domain" description="HTH araC/xylS-type" evidence="1">
    <location>
        <begin position="181"/>
        <end position="269"/>
    </location>
</feature>
<evidence type="ECO:0000313" key="2">
    <source>
        <dbReference type="EMBL" id="MFC3458769.1"/>
    </source>
</evidence>
<protein>
    <recommendedName>
        <fullName evidence="1">HTH araC/xylS-type domain-containing protein</fullName>
    </recommendedName>
</protein>
<evidence type="ECO:0000313" key="3">
    <source>
        <dbReference type="Proteomes" id="UP001595665"/>
    </source>
</evidence>
<dbReference type="Gene3D" id="1.10.10.60">
    <property type="entry name" value="Homeodomain-like"/>
    <property type="match status" value="1"/>
</dbReference>
<dbReference type="RefSeq" id="WP_379735244.1">
    <property type="nucleotide sequence ID" value="NZ_JBHRVV010000001.1"/>
</dbReference>
<sequence length="297" mass="32680">MRSPISRPPITRMSLPDAGAAPFLRATISRDARGCGLTGPALLNRFPAGAYCSITWFLEGSVELLSCGGDAGLRQPLARCVVGGCQTAPFTSRNQGEVHAFFAMFYPDAFHALFGVDLARVQNRFADAREVLPAHALGLVDAVFAASSDDERRRLIEDFIAQWAHGAALPAWTRMRRLGGRLTLALASKVLGIGPRQLQRVAPRQAGASLQTLARLWRGERSFLRAQRQYLAGHEVDMADHALVNEYADQSHMVRDCKAQTGRTPLQLARDVQSEEADWIYRLEFSLDDDNPPTRPA</sequence>
<reference evidence="3" key="1">
    <citation type="journal article" date="2019" name="Int. J. Syst. Evol. Microbiol.">
        <title>The Global Catalogue of Microorganisms (GCM) 10K type strain sequencing project: providing services to taxonomists for standard genome sequencing and annotation.</title>
        <authorList>
            <consortium name="The Broad Institute Genomics Platform"/>
            <consortium name="The Broad Institute Genome Sequencing Center for Infectious Disease"/>
            <person name="Wu L."/>
            <person name="Ma J."/>
        </authorList>
    </citation>
    <scope>NUCLEOTIDE SEQUENCE [LARGE SCALE GENOMIC DNA]</scope>
    <source>
        <strain evidence="3">CCM 7480</strain>
    </source>
</reference>
<organism evidence="2 3">
    <name type="scientific">Massilia haematophila</name>
    <dbReference type="NCBI Taxonomy" id="457923"/>
    <lineage>
        <taxon>Bacteria</taxon>
        <taxon>Pseudomonadati</taxon>
        <taxon>Pseudomonadota</taxon>
        <taxon>Betaproteobacteria</taxon>
        <taxon>Burkholderiales</taxon>
        <taxon>Oxalobacteraceae</taxon>
        <taxon>Telluria group</taxon>
        <taxon>Massilia</taxon>
    </lineage>
</organism>
<dbReference type="Proteomes" id="UP001595665">
    <property type="component" value="Unassembled WGS sequence"/>
</dbReference>
<comment type="caution">
    <text evidence="2">The sequence shown here is derived from an EMBL/GenBank/DDBJ whole genome shotgun (WGS) entry which is preliminary data.</text>
</comment>
<accession>A0ABV7PI18</accession>
<dbReference type="EMBL" id="JBHRVV010000001">
    <property type="protein sequence ID" value="MFC3458769.1"/>
    <property type="molecule type" value="Genomic_DNA"/>
</dbReference>
<dbReference type="InterPro" id="IPR018060">
    <property type="entry name" value="HTH_AraC"/>
</dbReference>
<gene>
    <name evidence="2" type="ORF">ACFOPH_11015</name>
</gene>
<evidence type="ECO:0000259" key="1">
    <source>
        <dbReference type="SMART" id="SM00342"/>
    </source>
</evidence>
<name>A0ABV7PI18_9BURK</name>
<dbReference type="SMART" id="SM00342">
    <property type="entry name" value="HTH_ARAC"/>
    <property type="match status" value="1"/>
</dbReference>